<organism evidence="1 2">
    <name type="scientific">Ascochyta lentis</name>
    <dbReference type="NCBI Taxonomy" id="205686"/>
    <lineage>
        <taxon>Eukaryota</taxon>
        <taxon>Fungi</taxon>
        <taxon>Dikarya</taxon>
        <taxon>Ascomycota</taxon>
        <taxon>Pezizomycotina</taxon>
        <taxon>Dothideomycetes</taxon>
        <taxon>Pleosporomycetidae</taxon>
        <taxon>Pleosporales</taxon>
        <taxon>Pleosporineae</taxon>
        <taxon>Didymellaceae</taxon>
        <taxon>Ascochyta</taxon>
    </lineage>
</organism>
<keyword evidence="2" id="KW-1185">Reference proteome</keyword>
<protein>
    <submittedName>
        <fullName evidence="1">Uncharacterized protein</fullName>
    </submittedName>
</protein>
<reference evidence="1" key="2">
    <citation type="submission" date="2020-09" db="EMBL/GenBank/DDBJ databases">
        <title>Reference genome assembly for Australian Ascochyta lentis isolate Al4.</title>
        <authorList>
            <person name="Lee R.C."/>
            <person name="Farfan-Caceres L.M."/>
            <person name="Debler J.W."/>
            <person name="Williams A.H."/>
            <person name="Henares B.M."/>
        </authorList>
    </citation>
    <scope>NUCLEOTIDE SEQUENCE</scope>
    <source>
        <strain evidence="1">Al4</strain>
    </source>
</reference>
<dbReference type="PANTHER" id="PTHR24148">
    <property type="entry name" value="ANKYRIN REPEAT DOMAIN-CONTAINING PROTEIN 39 HOMOLOG-RELATED"/>
    <property type="match status" value="1"/>
</dbReference>
<dbReference type="AlphaFoldDB" id="A0A8H7J942"/>
<proteinExistence type="predicted"/>
<dbReference type="Pfam" id="PF26639">
    <property type="entry name" value="Het-6_barrel"/>
    <property type="match status" value="1"/>
</dbReference>
<comment type="caution">
    <text evidence="1">The sequence shown here is derived from an EMBL/GenBank/DDBJ whole genome shotgun (WGS) entry which is preliminary data.</text>
</comment>
<name>A0A8H7J942_9PLEO</name>
<dbReference type="InterPro" id="IPR052895">
    <property type="entry name" value="HetReg/Transcr_Mod"/>
</dbReference>
<dbReference type="EMBL" id="RZGK01000003">
    <property type="protein sequence ID" value="KAF9700174.1"/>
    <property type="molecule type" value="Genomic_DNA"/>
</dbReference>
<reference evidence="1" key="1">
    <citation type="submission" date="2018-12" db="EMBL/GenBank/DDBJ databases">
        <authorList>
            <person name="Syme R.A."/>
            <person name="Farfan-Caceres L."/>
            <person name="Lichtenzveig J."/>
        </authorList>
    </citation>
    <scope>NUCLEOTIDE SEQUENCE</scope>
    <source>
        <strain evidence="1">Al4</strain>
    </source>
</reference>
<dbReference type="Proteomes" id="UP000651452">
    <property type="component" value="Unassembled WGS sequence"/>
</dbReference>
<dbReference type="PANTHER" id="PTHR24148:SF73">
    <property type="entry name" value="HET DOMAIN PROTEIN (AFU_ORTHOLOGUE AFUA_8G01020)"/>
    <property type="match status" value="1"/>
</dbReference>
<evidence type="ECO:0000313" key="1">
    <source>
        <dbReference type="EMBL" id="KAF9700174.1"/>
    </source>
</evidence>
<evidence type="ECO:0000313" key="2">
    <source>
        <dbReference type="Proteomes" id="UP000651452"/>
    </source>
</evidence>
<sequence>MEYDQSLLLFMGTTGVSNYAKLPSWTPDSSNSNVISEIATWERYEASRNSKTSFHFSTDEQVLYVQGAVIDSIVTTHTEFADFPSCKDVHTFIQQLCMHLSPDICQEDYVALLMALFDKAWKAGHQAFPSLRNVIRRFLGLVSETVLGKGLAEAKFFAHNEMSKRLDRKVLFRTTQGRLGFSSQHISPDDAVVLLSGCKLPMIIRSDGEAWRIVAPAFVHSDGIMEGGLWKDDIELQEFGFFEKIAVTR</sequence>
<dbReference type="OrthoDB" id="194358at2759"/>
<accession>A0A8H7J942</accession>
<gene>
    <name evidence="1" type="ORF">EKO04_002060</name>
</gene>